<dbReference type="Proteomes" id="UP000316639">
    <property type="component" value="Unassembled WGS sequence"/>
</dbReference>
<evidence type="ECO:0000256" key="4">
    <source>
        <dbReference type="ARBA" id="ARBA00023136"/>
    </source>
</evidence>
<dbReference type="EMBL" id="VOBR01000027">
    <property type="protein sequence ID" value="TWP47302.1"/>
    <property type="molecule type" value="Genomic_DNA"/>
</dbReference>
<feature type="transmembrane region" description="Helical" evidence="5">
    <location>
        <begin position="292"/>
        <end position="318"/>
    </location>
</feature>
<dbReference type="RefSeq" id="WP_146358145.1">
    <property type="nucleotide sequence ID" value="NZ_VOBR01000027.1"/>
</dbReference>
<dbReference type="SUPFAM" id="SSF161098">
    <property type="entry name" value="MetI-like"/>
    <property type="match status" value="1"/>
</dbReference>
<comment type="subcellular location">
    <subcellularLocation>
        <location evidence="5">Cell membrane</location>
        <topology evidence="5">Multi-pass membrane protein</topology>
    </subcellularLocation>
    <subcellularLocation>
        <location evidence="1">Membrane</location>
        <topology evidence="1">Multi-pass membrane protein</topology>
    </subcellularLocation>
</comment>
<dbReference type="PROSITE" id="PS50928">
    <property type="entry name" value="ABC_TM1"/>
    <property type="match status" value="1"/>
</dbReference>
<keyword evidence="8" id="KW-1185">Reference proteome</keyword>
<evidence type="ECO:0000313" key="8">
    <source>
        <dbReference type="Proteomes" id="UP000316639"/>
    </source>
</evidence>
<dbReference type="InterPro" id="IPR000515">
    <property type="entry name" value="MetI-like"/>
</dbReference>
<dbReference type="PANTHER" id="PTHR43376">
    <property type="entry name" value="OLIGOPEPTIDE TRANSPORT SYSTEM PERMEASE PROTEIN"/>
    <property type="match status" value="1"/>
</dbReference>
<feature type="transmembrane region" description="Helical" evidence="5">
    <location>
        <begin position="246"/>
        <end position="272"/>
    </location>
</feature>
<gene>
    <name evidence="7" type="ORF">FKR81_33175</name>
</gene>
<protein>
    <submittedName>
        <fullName evidence="7">ABC transporter permease</fullName>
    </submittedName>
</protein>
<keyword evidence="5" id="KW-0813">Transport</keyword>
<evidence type="ECO:0000256" key="3">
    <source>
        <dbReference type="ARBA" id="ARBA00022989"/>
    </source>
</evidence>
<comment type="similarity">
    <text evidence="5">Belongs to the binding-protein-dependent transport system permease family.</text>
</comment>
<feature type="transmembrane region" description="Helical" evidence="5">
    <location>
        <begin position="139"/>
        <end position="164"/>
    </location>
</feature>
<accession>A0A563EJX6</accession>
<dbReference type="InterPro" id="IPR035906">
    <property type="entry name" value="MetI-like_sf"/>
</dbReference>
<dbReference type="CDD" id="cd06261">
    <property type="entry name" value="TM_PBP2"/>
    <property type="match status" value="1"/>
</dbReference>
<feature type="transmembrane region" description="Helical" evidence="5">
    <location>
        <begin position="9"/>
        <end position="29"/>
    </location>
</feature>
<organism evidence="7 8">
    <name type="scientific">Lentzea tibetensis</name>
    <dbReference type="NCBI Taxonomy" id="2591470"/>
    <lineage>
        <taxon>Bacteria</taxon>
        <taxon>Bacillati</taxon>
        <taxon>Actinomycetota</taxon>
        <taxon>Actinomycetes</taxon>
        <taxon>Pseudonocardiales</taxon>
        <taxon>Pseudonocardiaceae</taxon>
        <taxon>Lentzea</taxon>
    </lineage>
</organism>
<name>A0A563EJX6_9PSEU</name>
<keyword evidence="2 5" id="KW-0812">Transmembrane</keyword>
<dbReference type="AlphaFoldDB" id="A0A563EJX6"/>
<sequence length="327" mass="35493">MRFLLRRTVFYLVTAWAAITVNFLLPRLLPGDPVQAMITRFQGRLSGDAVQSLYVLFGLDQNTSVLEQYLSYWGNLLTGDLGLSFTFFPTPVSEVLGQSMPWTLGLMGVTTVISFGLGTVIGVYAGWRRGTWVDALVPVTTFFSAIPYFWLGLIAIAVFAVNWQVFPAAGGYPAGMEPGFSGEFAGAVLYHAVLPAVTIVVSSVAGWILGMRNMMVTVSAEDYVLVAHAKGLSQRRVMISYAARNAILPSVSGFALSLGFVVGGTLLVEMVFSYPGIGYVLFQGVNAKDYPLMQGVFLVVTLAVLVANLLADVGYLLLDPRTRREAW</sequence>
<evidence type="ECO:0000256" key="1">
    <source>
        <dbReference type="ARBA" id="ARBA00004141"/>
    </source>
</evidence>
<feature type="domain" description="ABC transmembrane type-1" evidence="6">
    <location>
        <begin position="100"/>
        <end position="311"/>
    </location>
</feature>
<keyword evidence="3 5" id="KW-1133">Transmembrane helix</keyword>
<reference evidence="7 8" key="1">
    <citation type="submission" date="2019-07" db="EMBL/GenBank/DDBJ databases">
        <title>Lentzea xizangensis sp. nov., isolated from Qinghai-Tibetan Plateau Soils.</title>
        <authorList>
            <person name="Huang J."/>
        </authorList>
    </citation>
    <scope>NUCLEOTIDE SEQUENCE [LARGE SCALE GENOMIC DNA]</scope>
    <source>
        <strain evidence="7 8">FXJ1.1311</strain>
    </source>
</reference>
<evidence type="ECO:0000256" key="5">
    <source>
        <dbReference type="RuleBase" id="RU363032"/>
    </source>
</evidence>
<dbReference type="PANTHER" id="PTHR43376:SF1">
    <property type="entry name" value="OLIGOPEPTIDE TRANSPORT SYSTEM PERMEASE PROTEIN"/>
    <property type="match status" value="1"/>
</dbReference>
<evidence type="ECO:0000256" key="2">
    <source>
        <dbReference type="ARBA" id="ARBA00022692"/>
    </source>
</evidence>
<comment type="caution">
    <text evidence="7">The sequence shown here is derived from an EMBL/GenBank/DDBJ whole genome shotgun (WGS) entry which is preliminary data.</text>
</comment>
<dbReference type="GO" id="GO:0055085">
    <property type="term" value="P:transmembrane transport"/>
    <property type="evidence" value="ECO:0007669"/>
    <property type="project" value="InterPro"/>
</dbReference>
<dbReference type="Pfam" id="PF00528">
    <property type="entry name" value="BPD_transp_1"/>
    <property type="match status" value="1"/>
</dbReference>
<dbReference type="GO" id="GO:0005886">
    <property type="term" value="C:plasma membrane"/>
    <property type="evidence" value="ECO:0007669"/>
    <property type="project" value="UniProtKB-SubCell"/>
</dbReference>
<evidence type="ECO:0000313" key="7">
    <source>
        <dbReference type="EMBL" id="TWP47302.1"/>
    </source>
</evidence>
<dbReference type="Gene3D" id="1.10.3720.10">
    <property type="entry name" value="MetI-like"/>
    <property type="match status" value="1"/>
</dbReference>
<dbReference type="OrthoDB" id="9778910at2"/>
<feature type="transmembrane region" description="Helical" evidence="5">
    <location>
        <begin position="102"/>
        <end position="127"/>
    </location>
</feature>
<keyword evidence="4 5" id="KW-0472">Membrane</keyword>
<proteinExistence type="inferred from homology"/>
<feature type="transmembrane region" description="Helical" evidence="5">
    <location>
        <begin position="184"/>
        <end position="209"/>
    </location>
</feature>
<evidence type="ECO:0000259" key="6">
    <source>
        <dbReference type="PROSITE" id="PS50928"/>
    </source>
</evidence>